<dbReference type="AlphaFoldDB" id="A0A0N8RH22"/>
<reference evidence="3 4" key="1">
    <citation type="submission" date="2018-08" db="EMBL/GenBank/DDBJ databases">
        <title>Recombination of ecologically and evolutionarily significant loci maintains genetic cohesion in the Pseudomonas syringae species complex.</title>
        <authorList>
            <person name="Dillon M."/>
            <person name="Thakur S."/>
            <person name="Almeida R.N.D."/>
            <person name="Weir B.S."/>
            <person name="Guttman D.S."/>
        </authorList>
    </citation>
    <scope>NUCLEOTIDE SEQUENCE [LARGE SCALE GENOMIC DNA]</scope>
    <source>
        <strain evidence="2 4">ICMP 13052</strain>
        <strain evidence="1 3">ICMP 4330</strain>
    </source>
</reference>
<dbReference type="Proteomes" id="UP000267908">
    <property type="component" value="Unassembled WGS sequence"/>
</dbReference>
<evidence type="ECO:0000313" key="4">
    <source>
        <dbReference type="Proteomes" id="UP000269044"/>
    </source>
</evidence>
<evidence type="ECO:0000313" key="1">
    <source>
        <dbReference type="EMBL" id="RMP09792.1"/>
    </source>
</evidence>
<comment type="caution">
    <text evidence="2">The sequence shown here is derived from an EMBL/GenBank/DDBJ whole genome shotgun (WGS) entry which is preliminary data.</text>
</comment>
<name>A0A0N8RH22_9PSED</name>
<gene>
    <name evidence="2" type="ORF">ALQ08_102269</name>
    <name evidence="1" type="ORF">ALQ28_102126</name>
</gene>
<dbReference type="EMBL" id="RBRA01000331">
    <property type="protein sequence ID" value="RMQ17647.1"/>
    <property type="molecule type" value="Genomic_DNA"/>
</dbReference>
<dbReference type="EMBL" id="RBQG01000257">
    <property type="protein sequence ID" value="RMP09792.1"/>
    <property type="molecule type" value="Genomic_DNA"/>
</dbReference>
<evidence type="ECO:0000313" key="2">
    <source>
        <dbReference type="EMBL" id="RMQ17647.1"/>
    </source>
</evidence>
<accession>A0A0N8RH22</accession>
<evidence type="ECO:0000313" key="3">
    <source>
        <dbReference type="Proteomes" id="UP000267908"/>
    </source>
</evidence>
<protein>
    <submittedName>
        <fullName evidence="2">Uncharacterized protein</fullName>
    </submittedName>
</protein>
<dbReference type="Proteomes" id="UP000269044">
    <property type="component" value="Unassembled WGS sequence"/>
</dbReference>
<sequence length="40" mass="4577">MLCIFECRLFIAALKKRYSSGSASGTIPVYDLYRQYDVTP</sequence>
<organism evidence="2 4">
    <name type="scientific">Pseudomonas syringae pv. delphinii</name>
    <dbReference type="NCBI Taxonomy" id="192088"/>
    <lineage>
        <taxon>Bacteria</taxon>
        <taxon>Pseudomonadati</taxon>
        <taxon>Pseudomonadota</taxon>
        <taxon>Gammaproteobacteria</taxon>
        <taxon>Pseudomonadales</taxon>
        <taxon>Pseudomonadaceae</taxon>
        <taxon>Pseudomonas</taxon>
    </lineage>
</organism>
<proteinExistence type="predicted"/>